<feature type="domain" description="Transglutaminase-like" evidence="2">
    <location>
        <begin position="74"/>
        <end position="133"/>
    </location>
</feature>
<feature type="compositionally biased region" description="Low complexity" evidence="1">
    <location>
        <begin position="204"/>
        <end position="223"/>
    </location>
</feature>
<name>A0A835W8P0_CHLIN</name>
<comment type="caution">
    <text evidence="3">The sequence shown here is derived from an EMBL/GenBank/DDBJ whole genome shotgun (WGS) entry which is preliminary data.</text>
</comment>
<organism evidence="3 4">
    <name type="scientific">Chlamydomonas incerta</name>
    <dbReference type="NCBI Taxonomy" id="51695"/>
    <lineage>
        <taxon>Eukaryota</taxon>
        <taxon>Viridiplantae</taxon>
        <taxon>Chlorophyta</taxon>
        <taxon>core chlorophytes</taxon>
        <taxon>Chlorophyceae</taxon>
        <taxon>CS clade</taxon>
        <taxon>Chlamydomonadales</taxon>
        <taxon>Chlamydomonadaceae</taxon>
        <taxon>Chlamydomonas</taxon>
    </lineage>
</organism>
<accession>A0A835W8P0</accession>
<evidence type="ECO:0000259" key="2">
    <source>
        <dbReference type="SMART" id="SM00460"/>
    </source>
</evidence>
<dbReference type="InterPro" id="IPR002931">
    <property type="entry name" value="Transglutaminase-like"/>
</dbReference>
<proteinExistence type="predicted"/>
<sequence length="295" mass="32727">MDIFLNFVLPYANLDEPREDWRSLFYEKFSPLVRGTDSLLDAAREINYRIWDLGDWNITFKAEQTPEIMSPSQVISHGYASCTGLSIFNVNALRSVGIPARVAGTPEWVGSGGNHDWVEVWADGVWSFCDAIRQPFNQTWFFPDPVRWQISGSFKHAVYAASFKPTPKEIIFPLAWRDDYESVVPGYDVTKYYIKAAHDLQPDQQQQQQQQQQQEEEVQAQQAQAAEAEVEAVAVSDAQVEEAVEVALEGSVGQGSTQRRRQLVGGRAGGEVAAKAAAVGNPGADVAPGRVAHRA</sequence>
<protein>
    <recommendedName>
        <fullName evidence="2">Transglutaminase-like domain-containing protein</fullName>
    </recommendedName>
</protein>
<dbReference type="Pfam" id="PF01841">
    <property type="entry name" value="Transglut_core"/>
    <property type="match status" value="1"/>
</dbReference>
<dbReference type="Gene3D" id="3.10.620.30">
    <property type="match status" value="1"/>
</dbReference>
<dbReference type="SUPFAM" id="SSF54001">
    <property type="entry name" value="Cysteine proteinases"/>
    <property type="match status" value="1"/>
</dbReference>
<evidence type="ECO:0000313" key="4">
    <source>
        <dbReference type="Proteomes" id="UP000650467"/>
    </source>
</evidence>
<evidence type="ECO:0000256" key="1">
    <source>
        <dbReference type="SAM" id="MobiDB-lite"/>
    </source>
</evidence>
<reference evidence="3" key="1">
    <citation type="journal article" date="2020" name="bioRxiv">
        <title>Comparative genomics of Chlamydomonas.</title>
        <authorList>
            <person name="Craig R.J."/>
            <person name="Hasan A.R."/>
            <person name="Ness R.W."/>
            <person name="Keightley P.D."/>
        </authorList>
    </citation>
    <scope>NUCLEOTIDE SEQUENCE</scope>
    <source>
        <strain evidence="3">SAG 7.73</strain>
    </source>
</reference>
<dbReference type="SMART" id="SM00460">
    <property type="entry name" value="TGc"/>
    <property type="match status" value="1"/>
</dbReference>
<dbReference type="PANTHER" id="PTHR35532">
    <property type="entry name" value="SIMILAR TO POLYHYDROXYALKANOATE DEPOLYMERASE"/>
    <property type="match status" value="1"/>
</dbReference>
<dbReference type="InterPro" id="IPR038765">
    <property type="entry name" value="Papain-like_cys_pep_sf"/>
</dbReference>
<feature type="region of interest" description="Disordered" evidence="1">
    <location>
        <begin position="203"/>
        <end position="223"/>
    </location>
</feature>
<keyword evidence="4" id="KW-1185">Reference proteome</keyword>
<dbReference type="AlphaFoldDB" id="A0A835W8P0"/>
<dbReference type="Proteomes" id="UP000650467">
    <property type="component" value="Unassembled WGS sequence"/>
</dbReference>
<dbReference type="OrthoDB" id="525602at2759"/>
<dbReference type="PANTHER" id="PTHR35532:SF5">
    <property type="entry name" value="CARBOHYDRATE-BINDING DOMAIN-CONTAINING PROTEIN"/>
    <property type="match status" value="1"/>
</dbReference>
<gene>
    <name evidence="3" type="ORF">HXX76_003292</name>
</gene>
<evidence type="ECO:0000313" key="3">
    <source>
        <dbReference type="EMBL" id="KAG2441674.1"/>
    </source>
</evidence>
<dbReference type="EMBL" id="JAEHOC010000005">
    <property type="protein sequence ID" value="KAG2441674.1"/>
    <property type="molecule type" value="Genomic_DNA"/>
</dbReference>